<dbReference type="STRING" id="762486.SAMN05444411_11097"/>
<evidence type="ECO:0000313" key="3">
    <source>
        <dbReference type="EMBL" id="SDX85098.1"/>
    </source>
</evidence>
<keyword evidence="4" id="KW-1185">Reference proteome</keyword>
<dbReference type="OrthoDB" id="1441018at2"/>
<dbReference type="AlphaFoldDB" id="A0A1H3F431"/>
<protein>
    <submittedName>
        <fullName evidence="3">Uncharacterized protein</fullName>
    </submittedName>
</protein>
<proteinExistence type="predicted"/>
<sequence>MSKDLREILKNKVEENLNLSNNHRINFEARLKNELHQEQKNGFGFWKIAASITILIGLAVSIYFFNTNPVEPKLAKTFDSLGSVSPELKKVENFYLASIQSEILELEQTAENKELLDGYLEKISELDNDYKDLTSDLNTDGINEKIINALIDNLQLRLKLLYQLKEQLNNLKTVNKLKNETNNI</sequence>
<evidence type="ECO:0000256" key="2">
    <source>
        <dbReference type="SAM" id="Phobius"/>
    </source>
</evidence>
<keyword evidence="2" id="KW-0812">Transmembrane</keyword>
<gene>
    <name evidence="3" type="ORF">SAMN05444411_11097</name>
</gene>
<dbReference type="RefSeq" id="WP_090125328.1">
    <property type="nucleotide sequence ID" value="NZ_FNNJ01000010.1"/>
</dbReference>
<evidence type="ECO:0000313" key="4">
    <source>
        <dbReference type="Proteomes" id="UP000199595"/>
    </source>
</evidence>
<feature type="transmembrane region" description="Helical" evidence="2">
    <location>
        <begin position="45"/>
        <end position="65"/>
    </location>
</feature>
<name>A0A1H3F431_9FLAO</name>
<keyword evidence="2" id="KW-0472">Membrane</keyword>
<organism evidence="3 4">
    <name type="scientific">Lutibacter oricola</name>
    <dbReference type="NCBI Taxonomy" id="762486"/>
    <lineage>
        <taxon>Bacteria</taxon>
        <taxon>Pseudomonadati</taxon>
        <taxon>Bacteroidota</taxon>
        <taxon>Flavobacteriia</taxon>
        <taxon>Flavobacteriales</taxon>
        <taxon>Flavobacteriaceae</taxon>
        <taxon>Lutibacter</taxon>
    </lineage>
</organism>
<dbReference type="Proteomes" id="UP000199595">
    <property type="component" value="Unassembled WGS sequence"/>
</dbReference>
<accession>A0A1H3F431</accession>
<keyword evidence="1" id="KW-0175">Coiled coil</keyword>
<dbReference type="EMBL" id="FNNJ01000010">
    <property type="protein sequence ID" value="SDX85098.1"/>
    <property type="molecule type" value="Genomic_DNA"/>
</dbReference>
<reference evidence="3 4" key="1">
    <citation type="submission" date="2016-10" db="EMBL/GenBank/DDBJ databases">
        <authorList>
            <person name="de Groot N.N."/>
        </authorList>
    </citation>
    <scope>NUCLEOTIDE SEQUENCE [LARGE SCALE GENOMIC DNA]</scope>
    <source>
        <strain evidence="3 4">DSM 24956</strain>
    </source>
</reference>
<feature type="coiled-coil region" evidence="1">
    <location>
        <begin position="96"/>
        <end position="171"/>
    </location>
</feature>
<evidence type="ECO:0000256" key="1">
    <source>
        <dbReference type="SAM" id="Coils"/>
    </source>
</evidence>
<keyword evidence="2" id="KW-1133">Transmembrane helix</keyword>